<evidence type="ECO:0000256" key="3">
    <source>
        <dbReference type="ARBA" id="ARBA00023125"/>
    </source>
</evidence>
<dbReference type="InterPro" id="IPR052021">
    <property type="entry name" value="Type-I_RS_S_subunit"/>
</dbReference>
<reference evidence="5 6" key="1">
    <citation type="submission" date="2015-09" db="EMBL/GenBank/DDBJ databases">
        <authorList>
            <consortium name="Pathogen Informatics"/>
        </authorList>
    </citation>
    <scope>NUCLEOTIDE SEQUENCE [LARGE SCALE GENOMIC DNA]</scope>
    <source>
        <strain evidence="5 6">2789STDY5834856</strain>
    </source>
</reference>
<accession>A0A174L983</accession>
<keyword evidence="5" id="KW-0378">Hydrolase</keyword>
<dbReference type="EMBL" id="CYZX01000030">
    <property type="protein sequence ID" value="CUP18325.1"/>
    <property type="molecule type" value="Genomic_DNA"/>
</dbReference>
<keyword evidence="2" id="KW-0680">Restriction system</keyword>
<evidence type="ECO:0000256" key="1">
    <source>
        <dbReference type="ARBA" id="ARBA00010923"/>
    </source>
</evidence>
<evidence type="ECO:0000256" key="2">
    <source>
        <dbReference type="ARBA" id="ARBA00022747"/>
    </source>
</evidence>
<proteinExistence type="inferred from homology"/>
<evidence type="ECO:0000259" key="4">
    <source>
        <dbReference type="Pfam" id="PF01420"/>
    </source>
</evidence>
<dbReference type="PANTHER" id="PTHR30408:SF13">
    <property type="entry name" value="TYPE I RESTRICTION ENZYME HINDI SPECIFICITY SUBUNIT"/>
    <property type="match status" value="1"/>
</dbReference>
<dbReference type="RefSeq" id="WP_055268224.1">
    <property type="nucleotide sequence ID" value="NZ_CABIXQ010000030.1"/>
</dbReference>
<feature type="domain" description="Type I restriction modification DNA specificity" evidence="4">
    <location>
        <begin position="52"/>
        <end position="205"/>
    </location>
</feature>
<feature type="domain" description="Type I restriction modification DNA specificity" evidence="4">
    <location>
        <begin position="244"/>
        <end position="380"/>
    </location>
</feature>
<protein>
    <submittedName>
        <fullName evidence="5">Restriction endonuclease S subunit</fullName>
    </submittedName>
</protein>
<dbReference type="Gene3D" id="3.90.220.20">
    <property type="entry name" value="DNA methylase specificity domains"/>
    <property type="match status" value="2"/>
</dbReference>
<dbReference type="Proteomes" id="UP000095594">
    <property type="component" value="Unassembled WGS sequence"/>
</dbReference>
<gene>
    <name evidence="5" type="ORF">ERS852471_03154</name>
</gene>
<dbReference type="GO" id="GO:0004519">
    <property type="term" value="F:endonuclease activity"/>
    <property type="evidence" value="ECO:0007669"/>
    <property type="project" value="UniProtKB-KW"/>
</dbReference>
<sequence>MKFKDTELGKVPSGWIVKSVEELINEKIIDKPLDGNNGSIHPTQKDFVESGIPFVMASDIESGRINYNTCKYISDETARGLKKGFAKCGDVLITHKASIGRVALVKENEYPFIVLTPQVTYYRINDSSILNNKFLMYYFTWNNFTELFTAWAQGGSTRAYLGITAQQKLPIVIPSISEQNKISDILSSLDKKIELNNEMNKTLEEMAQALFKRWFVDFEFPNEEGKPYKSSGGEMIESEFGIIPKDWRILKLDEISDITMGVSPSSKSYNEDKIGIALLNGASDFVGKLIKSTKFTTEPKKICKKGDMVFGVRATIGNTVFTDKEYALGRGVAAVSSQEIISREFIYFNLNNSMDNLINSASGSVFLNLKKSDITDLKVYFNEEVVKKFHNIAKSLIDKIIENDIESELLKEKRDLLLPKLMNGEIRV</sequence>
<evidence type="ECO:0000313" key="5">
    <source>
        <dbReference type="EMBL" id="CUP18325.1"/>
    </source>
</evidence>
<dbReference type="SUPFAM" id="SSF116734">
    <property type="entry name" value="DNA methylase specificity domain"/>
    <property type="match status" value="2"/>
</dbReference>
<dbReference type="InterPro" id="IPR044946">
    <property type="entry name" value="Restrct_endonuc_typeI_TRD_sf"/>
</dbReference>
<dbReference type="CDD" id="cd17496">
    <property type="entry name" value="RMtype1_S_BliBORF2384P-TRD1-CR1_like"/>
    <property type="match status" value="1"/>
</dbReference>
<organism evidence="5 6">
    <name type="scientific">Clostridium disporicum</name>
    <dbReference type="NCBI Taxonomy" id="84024"/>
    <lineage>
        <taxon>Bacteria</taxon>
        <taxon>Bacillati</taxon>
        <taxon>Bacillota</taxon>
        <taxon>Clostridia</taxon>
        <taxon>Eubacteriales</taxon>
        <taxon>Clostridiaceae</taxon>
        <taxon>Clostridium</taxon>
    </lineage>
</organism>
<keyword evidence="5" id="KW-0255">Endonuclease</keyword>
<dbReference type="AlphaFoldDB" id="A0A174L983"/>
<name>A0A174L983_9CLOT</name>
<keyword evidence="3" id="KW-0238">DNA-binding</keyword>
<dbReference type="Pfam" id="PF01420">
    <property type="entry name" value="Methylase_S"/>
    <property type="match status" value="2"/>
</dbReference>
<dbReference type="OrthoDB" id="9811611at2"/>
<dbReference type="PANTHER" id="PTHR30408">
    <property type="entry name" value="TYPE-1 RESTRICTION ENZYME ECOKI SPECIFICITY PROTEIN"/>
    <property type="match status" value="1"/>
</dbReference>
<dbReference type="InterPro" id="IPR000055">
    <property type="entry name" value="Restrct_endonuc_typeI_TRD"/>
</dbReference>
<dbReference type="GO" id="GO:0009307">
    <property type="term" value="P:DNA restriction-modification system"/>
    <property type="evidence" value="ECO:0007669"/>
    <property type="project" value="UniProtKB-KW"/>
</dbReference>
<dbReference type="GO" id="GO:0003677">
    <property type="term" value="F:DNA binding"/>
    <property type="evidence" value="ECO:0007669"/>
    <property type="project" value="UniProtKB-KW"/>
</dbReference>
<evidence type="ECO:0000313" key="6">
    <source>
        <dbReference type="Proteomes" id="UP000095594"/>
    </source>
</evidence>
<comment type="similarity">
    <text evidence="1">Belongs to the type-I restriction system S methylase family.</text>
</comment>
<keyword evidence="5" id="KW-0540">Nuclease</keyword>